<keyword evidence="1" id="KW-0680">Restriction system</keyword>
<protein>
    <recommendedName>
        <fullName evidence="6">Restriction endonuclease subunit S</fullName>
    </recommendedName>
</protein>
<dbReference type="GO" id="GO:0003677">
    <property type="term" value="F:DNA binding"/>
    <property type="evidence" value="ECO:0007669"/>
    <property type="project" value="UniProtKB-KW"/>
</dbReference>
<dbReference type="EMBL" id="CP119075">
    <property type="protein sequence ID" value="WED66022.1"/>
    <property type="molecule type" value="Genomic_DNA"/>
</dbReference>
<dbReference type="Gene3D" id="3.90.220.20">
    <property type="entry name" value="DNA methylase specificity domains"/>
    <property type="match status" value="2"/>
</dbReference>
<keyword evidence="5" id="KW-1185">Reference proteome</keyword>
<proteinExistence type="predicted"/>
<name>A0AAF0CQ75_9BACT</name>
<dbReference type="RefSeq" id="WP_330931212.1">
    <property type="nucleotide sequence ID" value="NZ_CP119075.1"/>
</dbReference>
<dbReference type="AlphaFoldDB" id="A0AAF0CQ75"/>
<keyword evidence="2" id="KW-0238">DNA-binding</keyword>
<dbReference type="PANTHER" id="PTHR43140">
    <property type="entry name" value="TYPE-1 RESTRICTION ENZYME ECOKI SPECIFICITY PROTEIN"/>
    <property type="match status" value="1"/>
</dbReference>
<sequence length="439" mass="49745">MIEGLHPYSENRESGLKWLGAVPCHWQINRLKTIFREVDERSTTGKESLLSLRMNSGLVDHHLMGGRPILPTALINYKRVYPRQIVMNRMRASMGLFGIPKKIGLVSPDYAVLSPLREIVLGYYLQLFKSPVLGRVFRMESRGLGTGESGFLRLYFDAFGVLGVPLPPPDEQAAVVRFLEHVNRKIDKFIRAKRRELVLITEMLVKVTEEAMQRPDGEIMRLSTASELIVRPIDRRSRETYTRIGLYNRGRGIFHKPSAQGSELGDSDFFWIRRGDLVISGQFAWEGAVALAREKDDECVASHRYPILRGREQIVSSEVLLAILRTKFGGMLLNLHSRGAAGRNRPLNIKSFLKEKIRIPPVPAQARIIDLLDQEHAVAQSVAQSVKLVEEFRTRLTADVVTGKLDVRAFAERLPIAEADQLDADEEETDEDEPEEMEP</sequence>
<evidence type="ECO:0000313" key="5">
    <source>
        <dbReference type="Proteomes" id="UP001218638"/>
    </source>
</evidence>
<dbReference type="InterPro" id="IPR051212">
    <property type="entry name" value="Type-I_RE_S_subunit"/>
</dbReference>
<feature type="region of interest" description="Disordered" evidence="3">
    <location>
        <begin position="417"/>
        <end position="439"/>
    </location>
</feature>
<dbReference type="GO" id="GO:0009307">
    <property type="term" value="P:DNA restriction-modification system"/>
    <property type="evidence" value="ECO:0007669"/>
    <property type="project" value="UniProtKB-KW"/>
</dbReference>
<accession>A0AAF0CQ75</accession>
<evidence type="ECO:0008006" key="6">
    <source>
        <dbReference type="Google" id="ProtNLM"/>
    </source>
</evidence>
<organism evidence="4 5">
    <name type="scientific">Synoicihabitans lomoniglobus</name>
    <dbReference type="NCBI Taxonomy" id="2909285"/>
    <lineage>
        <taxon>Bacteria</taxon>
        <taxon>Pseudomonadati</taxon>
        <taxon>Verrucomicrobiota</taxon>
        <taxon>Opitutia</taxon>
        <taxon>Opitutales</taxon>
        <taxon>Opitutaceae</taxon>
        <taxon>Synoicihabitans</taxon>
    </lineage>
</organism>
<evidence type="ECO:0000256" key="3">
    <source>
        <dbReference type="SAM" id="MobiDB-lite"/>
    </source>
</evidence>
<dbReference type="InterPro" id="IPR044946">
    <property type="entry name" value="Restrct_endonuc_typeI_TRD_sf"/>
</dbReference>
<dbReference type="SUPFAM" id="SSF116734">
    <property type="entry name" value="DNA methylase specificity domain"/>
    <property type="match status" value="2"/>
</dbReference>
<dbReference type="KEGG" id="slom:PXH66_04050"/>
<dbReference type="REBASE" id="696153">
    <property type="entry name" value="S.ObaM01ORF4055P"/>
</dbReference>
<dbReference type="Proteomes" id="UP001218638">
    <property type="component" value="Chromosome"/>
</dbReference>
<evidence type="ECO:0000256" key="2">
    <source>
        <dbReference type="ARBA" id="ARBA00023125"/>
    </source>
</evidence>
<evidence type="ECO:0000256" key="1">
    <source>
        <dbReference type="ARBA" id="ARBA00022747"/>
    </source>
</evidence>
<gene>
    <name evidence="4" type="ORF">PXH66_04050</name>
</gene>
<feature type="compositionally biased region" description="Acidic residues" evidence="3">
    <location>
        <begin position="420"/>
        <end position="439"/>
    </location>
</feature>
<evidence type="ECO:0000313" key="4">
    <source>
        <dbReference type="EMBL" id="WED66022.1"/>
    </source>
</evidence>
<dbReference type="PANTHER" id="PTHR43140:SF1">
    <property type="entry name" value="TYPE I RESTRICTION ENZYME ECOKI SPECIFICITY SUBUNIT"/>
    <property type="match status" value="1"/>
</dbReference>
<reference evidence="4" key="1">
    <citation type="submission" date="2023-03" db="EMBL/GenBank/DDBJ databases">
        <title>Lomoglobus Profundus gen. nov., sp. nov., a novel member of the phylum Verrucomicrobia, isolated from deep-marine sediment of South China Sea.</title>
        <authorList>
            <person name="Ahmad T."/>
            <person name="Ishaq S.E."/>
            <person name="Wang F."/>
        </authorList>
    </citation>
    <scope>NUCLEOTIDE SEQUENCE</scope>
    <source>
        <strain evidence="4">LMO-M01</strain>
    </source>
</reference>